<name>A0AAC9YWP9_9ACTN</name>
<keyword evidence="8" id="KW-0119">Carbohydrate metabolism</keyword>
<dbReference type="PROSITE" id="PS00159">
    <property type="entry name" value="ALDOLASE_KDPG_KHG_1"/>
    <property type="match status" value="1"/>
</dbReference>
<keyword evidence="6" id="KW-0456">Lyase</keyword>
<dbReference type="SUPFAM" id="SSF51569">
    <property type="entry name" value="Aldolase"/>
    <property type="match status" value="1"/>
</dbReference>
<dbReference type="EC" id="4.1.2.14" evidence="5"/>
<comment type="similarity">
    <text evidence="3">Belongs to the KHG/KDPG aldolase family.</text>
</comment>
<evidence type="ECO:0000256" key="7">
    <source>
        <dbReference type="ARBA" id="ARBA00023270"/>
    </source>
</evidence>
<evidence type="ECO:0000256" key="4">
    <source>
        <dbReference type="ARBA" id="ARBA00011233"/>
    </source>
</evidence>
<dbReference type="InterPro" id="IPR000887">
    <property type="entry name" value="Aldlse_KDPG_KHG"/>
</dbReference>
<reference evidence="9 10" key="1">
    <citation type="submission" date="2016-07" db="EMBL/GenBank/DDBJ databases">
        <title>High microdiversification within the ubiquitous acI lineage of Actinobacteria.</title>
        <authorList>
            <person name="Neuenschwander S.M."/>
            <person name="Salcher M."/>
            <person name="Ghai R."/>
            <person name="Pernthaler J."/>
        </authorList>
    </citation>
    <scope>NUCLEOTIDE SEQUENCE [LARGE SCALE GENOMIC DNA]</scope>
    <source>
        <strain evidence="9">MMS-IIB-76</strain>
    </source>
</reference>
<dbReference type="EMBL" id="CP016778">
    <property type="protein sequence ID" value="ASY23257.1"/>
    <property type="molecule type" value="Genomic_DNA"/>
</dbReference>
<sequence length="214" mass="22711">MNKPGRSMFAIAKQKLMPVVIINDVSQAEPLREALKQGGIFTAEVTLRTPNALRIIQIMSEDPDFCVGAGTVLSPGDADKAQSAGAQFVVSPGLSIAVVDECDRAAMPYFPGVSTPTEIQRARDLGFNELKFFPAEALGGAQYLKAVVAPFHDMKFIPTGGINLTNVDSYLAVPQVLAVGGSWIVSEKLLVAGDFSAITSLTREAVAQMNSHSS</sequence>
<keyword evidence="7" id="KW-0704">Schiff base</keyword>
<dbReference type="Pfam" id="PF01081">
    <property type="entry name" value="Aldolase"/>
    <property type="match status" value="1"/>
</dbReference>
<gene>
    <name evidence="9" type="ORF">A1sIIB76_02110</name>
</gene>
<evidence type="ECO:0000256" key="6">
    <source>
        <dbReference type="ARBA" id="ARBA00023239"/>
    </source>
</evidence>
<evidence type="ECO:0000313" key="9">
    <source>
        <dbReference type="EMBL" id="ASY23257.1"/>
    </source>
</evidence>
<dbReference type="InterPro" id="IPR031338">
    <property type="entry name" value="KDPG/KHG_AS_2"/>
</dbReference>
<protein>
    <recommendedName>
        <fullName evidence="5">2-dehydro-3-deoxy-phosphogluconate aldolase</fullName>
        <ecNumber evidence="5">4.1.2.14</ecNumber>
    </recommendedName>
</protein>
<proteinExistence type="inferred from homology"/>
<evidence type="ECO:0000256" key="8">
    <source>
        <dbReference type="ARBA" id="ARBA00023277"/>
    </source>
</evidence>
<dbReference type="PROSITE" id="PS00160">
    <property type="entry name" value="ALDOLASE_KDPG_KHG_2"/>
    <property type="match status" value="1"/>
</dbReference>
<evidence type="ECO:0000256" key="3">
    <source>
        <dbReference type="ARBA" id="ARBA00006906"/>
    </source>
</evidence>
<dbReference type="InterPro" id="IPR031337">
    <property type="entry name" value="KDPG/KHG_AS_1"/>
</dbReference>
<evidence type="ECO:0000256" key="5">
    <source>
        <dbReference type="ARBA" id="ARBA00013063"/>
    </source>
</evidence>
<comment type="subunit">
    <text evidence="4">Homotrimer.</text>
</comment>
<organism evidence="9 10">
    <name type="scientific">Candidatus Planktophila versatilis</name>
    <dbReference type="NCBI Taxonomy" id="1884905"/>
    <lineage>
        <taxon>Bacteria</taxon>
        <taxon>Bacillati</taxon>
        <taxon>Actinomycetota</taxon>
        <taxon>Actinomycetes</taxon>
        <taxon>Candidatus Nanopelagicales</taxon>
        <taxon>Candidatus Nanopelagicaceae</taxon>
        <taxon>Candidatus Planktophila</taxon>
    </lineage>
</organism>
<dbReference type="PANTHER" id="PTHR30246">
    <property type="entry name" value="2-KETO-3-DEOXY-6-PHOSPHOGLUCONATE ALDOLASE"/>
    <property type="match status" value="1"/>
</dbReference>
<accession>A0AAC9YWP9</accession>
<comment type="catalytic activity">
    <reaction evidence="1">
        <text>2-dehydro-3-deoxy-6-phospho-D-gluconate = D-glyceraldehyde 3-phosphate + pyruvate</text>
        <dbReference type="Rhea" id="RHEA:17089"/>
        <dbReference type="ChEBI" id="CHEBI:15361"/>
        <dbReference type="ChEBI" id="CHEBI:57569"/>
        <dbReference type="ChEBI" id="CHEBI:59776"/>
        <dbReference type="EC" id="4.1.2.14"/>
    </reaction>
</comment>
<dbReference type="CDD" id="cd00452">
    <property type="entry name" value="KDPG_aldolase"/>
    <property type="match status" value="1"/>
</dbReference>
<dbReference type="NCBIfam" id="TIGR01182">
    <property type="entry name" value="eda"/>
    <property type="match status" value="1"/>
</dbReference>
<dbReference type="AlphaFoldDB" id="A0AAC9YWP9"/>
<dbReference type="Gene3D" id="3.20.20.70">
    <property type="entry name" value="Aldolase class I"/>
    <property type="match status" value="1"/>
</dbReference>
<dbReference type="PANTHER" id="PTHR30246:SF1">
    <property type="entry name" value="2-DEHYDRO-3-DEOXY-6-PHOSPHOGALACTONATE ALDOLASE-RELATED"/>
    <property type="match status" value="1"/>
</dbReference>
<dbReference type="Proteomes" id="UP000217194">
    <property type="component" value="Chromosome"/>
</dbReference>
<evidence type="ECO:0000256" key="1">
    <source>
        <dbReference type="ARBA" id="ARBA00000654"/>
    </source>
</evidence>
<dbReference type="InterPro" id="IPR013785">
    <property type="entry name" value="Aldolase_TIM"/>
</dbReference>
<dbReference type="GO" id="GO:0008675">
    <property type="term" value="F:2-dehydro-3-deoxy-phosphogluconate aldolase activity"/>
    <property type="evidence" value="ECO:0007669"/>
    <property type="project" value="UniProtKB-EC"/>
</dbReference>
<evidence type="ECO:0000313" key="10">
    <source>
        <dbReference type="Proteomes" id="UP000217194"/>
    </source>
</evidence>
<evidence type="ECO:0000256" key="2">
    <source>
        <dbReference type="ARBA" id="ARBA00004736"/>
    </source>
</evidence>
<comment type="pathway">
    <text evidence="2">Carbohydrate acid metabolism; 2-dehydro-3-deoxy-D-gluconate degradation; D-glyceraldehyde 3-phosphate and pyruvate from 2-dehydro-3-deoxy-D-gluconate: step 2/2.</text>
</comment>